<gene>
    <name evidence="2" type="ORF">GCM10025869_14700</name>
</gene>
<organism evidence="2 3">
    <name type="scientific">Homoserinibacter gongjuensis</name>
    <dbReference type="NCBI Taxonomy" id="1162968"/>
    <lineage>
        <taxon>Bacteria</taxon>
        <taxon>Bacillati</taxon>
        <taxon>Actinomycetota</taxon>
        <taxon>Actinomycetes</taxon>
        <taxon>Micrococcales</taxon>
        <taxon>Microbacteriaceae</taxon>
        <taxon>Homoserinibacter</taxon>
    </lineage>
</organism>
<feature type="region of interest" description="Disordered" evidence="1">
    <location>
        <begin position="1"/>
        <end position="21"/>
    </location>
</feature>
<feature type="region of interest" description="Disordered" evidence="1">
    <location>
        <begin position="182"/>
        <end position="202"/>
    </location>
</feature>
<dbReference type="Proteomes" id="UP001157069">
    <property type="component" value="Unassembled WGS sequence"/>
</dbReference>
<accession>A0ABQ6JRK3</accession>
<sequence length="994" mass="103293">MAYDNTATADGEGVSGGLTVEADEVDDARTVSIVDYGSGPGTLLGGKRWVTDNWSSDLTTLNSQTGSTARTLHSWGVTVPGYDRVHLSDPLPGQETTPASTVFQAFDLTGIRAVSYGQDSLLRWDIVSQIELFVGGSWTTVPAPGGGWMNGTGFVGYNPSGAALDTLRSATGVRITVEPNDAARAASSEPGRPAPGSGVASSATPRSLWLQWQLRNALRVPSGADAWVTGSTAFNAADDGVVRNAFRVDADGTTRDASDDVTLLDTPPGVGTAKTVTPASIVVPYPGDVAEGGYPSIRYTVDTWNTAAARASYLRVTDPVPCGTPTDCVTAASDRDPDVFTGNAYDAASNPFERFTITNVDFTVAGGVPVDQAATQVALWHYDDATDTATVTTTTMAALAAADAATLADVVGISVVYQSTDPETTGGLIPRGSATTNTIRMTIDAQLRMHPRSEPLALVAGGVRVDNDTLAQSYDPVLSATARPNALASADVQLRAAGLDVTASKDATPSTILETDPDVPLTVTLGATDGDSTASAEVVTISDTTAEFWDAFAFTSLGTVTRPAGADRARVDVQLDGVTAWLLGDAVSAPAAPALPAAAASEPERITGIRVVFDNADGRPFSATVPAADWAATVTYTVTLRAGAVFPGDVTNQVDVLAEHDGLPASAADTGITILLSTGTPRIDVRKEVEAGGMKEVQPGEPYPWTLQVTNTGTSFIAVNEIVDEMGPSLRYDGSAPSYDNTAAPGMPSSGITVSQASASNLTFAFPADAVLAPGDRFVITVNMTLLPGLTAGQRAVNTFWVDTDQVFAAGACTNVSGNGQGVLPDLEENQCGTSNFVSPQAGPLLYAEKEVRGEIDGTLVDGATNISDPALPCVATDGGFYRSVCVPSTVIGATDEWRLGAANTGTTPYTRLTFVEPLPAPGDRLLATGSARGSDWRPVFDLDYGIQETTVAGFPAEGAGRNDRHLRGDHLARAVCRNRGHFELAERPRLQCR</sequence>
<protein>
    <recommendedName>
        <fullName evidence="4">DUF11 domain-containing protein</fullName>
    </recommendedName>
</protein>
<evidence type="ECO:0008006" key="4">
    <source>
        <dbReference type="Google" id="ProtNLM"/>
    </source>
</evidence>
<evidence type="ECO:0000256" key="1">
    <source>
        <dbReference type="SAM" id="MobiDB-lite"/>
    </source>
</evidence>
<keyword evidence="3" id="KW-1185">Reference proteome</keyword>
<dbReference type="RefSeq" id="WP_284298993.1">
    <property type="nucleotide sequence ID" value="NZ_BSVA01000001.1"/>
</dbReference>
<comment type="caution">
    <text evidence="2">The sequence shown here is derived from an EMBL/GenBank/DDBJ whole genome shotgun (WGS) entry which is preliminary data.</text>
</comment>
<evidence type="ECO:0000313" key="2">
    <source>
        <dbReference type="EMBL" id="GMA90941.1"/>
    </source>
</evidence>
<dbReference type="EMBL" id="BSVA01000001">
    <property type="protein sequence ID" value="GMA90941.1"/>
    <property type="molecule type" value="Genomic_DNA"/>
</dbReference>
<evidence type="ECO:0000313" key="3">
    <source>
        <dbReference type="Proteomes" id="UP001157069"/>
    </source>
</evidence>
<proteinExistence type="predicted"/>
<name>A0ABQ6JRK3_9MICO</name>
<reference evidence="3" key="1">
    <citation type="journal article" date="2019" name="Int. J. Syst. Evol. Microbiol.">
        <title>The Global Catalogue of Microorganisms (GCM) 10K type strain sequencing project: providing services to taxonomists for standard genome sequencing and annotation.</title>
        <authorList>
            <consortium name="The Broad Institute Genomics Platform"/>
            <consortium name="The Broad Institute Genome Sequencing Center for Infectious Disease"/>
            <person name="Wu L."/>
            <person name="Ma J."/>
        </authorList>
    </citation>
    <scope>NUCLEOTIDE SEQUENCE [LARGE SCALE GENOMIC DNA]</scope>
    <source>
        <strain evidence="3">NBRC 108755</strain>
    </source>
</reference>